<evidence type="ECO:0000256" key="3">
    <source>
        <dbReference type="ARBA" id="ARBA00022679"/>
    </source>
</evidence>
<evidence type="ECO:0000313" key="11">
    <source>
        <dbReference type="EMBL" id="OWM67236.1"/>
    </source>
</evidence>
<dbReference type="GO" id="GO:0030244">
    <property type="term" value="P:cellulose biosynthetic process"/>
    <property type="evidence" value="ECO:0007669"/>
    <property type="project" value="InterPro"/>
</dbReference>
<dbReference type="AlphaFoldDB" id="A0A218W3M6"/>
<dbReference type="GO" id="GO:0016760">
    <property type="term" value="F:cellulose synthase (UDP-forming) activity"/>
    <property type="evidence" value="ECO:0007669"/>
    <property type="project" value="InterPro"/>
</dbReference>
<feature type="binding site" evidence="8">
    <location>
        <position position="173"/>
    </location>
    <ligand>
        <name>UDP-alpha-D-glucose</name>
        <dbReference type="ChEBI" id="CHEBI:58885"/>
    </ligand>
</feature>
<dbReference type="Gene3D" id="3.90.550.10">
    <property type="entry name" value="Spore Coat Polysaccharide Biosynthesis Protein SpsA, Chain A"/>
    <property type="match status" value="1"/>
</dbReference>
<reference evidence="12" key="1">
    <citation type="journal article" date="2017" name="Plant J.">
        <title>The pomegranate (Punica granatum L.) genome and the genomics of punicalagin biosynthesis.</title>
        <authorList>
            <person name="Qin G."/>
            <person name="Xu C."/>
            <person name="Ming R."/>
            <person name="Tang H."/>
            <person name="Guyot R."/>
            <person name="Kramer E.M."/>
            <person name="Hu Y."/>
            <person name="Yi X."/>
            <person name="Qi Y."/>
            <person name="Xu X."/>
            <person name="Gao Z."/>
            <person name="Pan H."/>
            <person name="Jian J."/>
            <person name="Tian Y."/>
            <person name="Yue Z."/>
            <person name="Xu Y."/>
        </authorList>
    </citation>
    <scope>NUCLEOTIDE SEQUENCE [LARGE SCALE GENOMIC DNA]</scope>
    <source>
        <strain evidence="12">cv. Dabenzi</strain>
    </source>
</reference>
<feature type="binding site" evidence="8">
    <location>
        <position position="203"/>
    </location>
    <ligand>
        <name>UDP-alpha-D-glucose</name>
        <dbReference type="ChEBI" id="CHEBI:58885"/>
    </ligand>
</feature>
<feature type="transmembrane region" description="Helical" evidence="10">
    <location>
        <begin position="692"/>
        <end position="712"/>
    </location>
</feature>
<dbReference type="EMBL" id="MTKT01005400">
    <property type="protein sequence ID" value="OWM67236.1"/>
    <property type="molecule type" value="Genomic_DNA"/>
</dbReference>
<accession>A0A218W3M6</accession>
<keyword evidence="2" id="KW-0328">Glycosyltransferase</keyword>
<feature type="transmembrane region" description="Helical" evidence="10">
    <location>
        <begin position="810"/>
        <end position="832"/>
    </location>
</feature>
<protein>
    <submittedName>
        <fullName evidence="11">Uncharacterized protein</fullName>
    </submittedName>
</protein>
<dbReference type="InterPro" id="IPR029044">
    <property type="entry name" value="Nucleotide-diphossugar_trans"/>
</dbReference>
<dbReference type="InterPro" id="IPR005150">
    <property type="entry name" value="Cellulose_synth"/>
</dbReference>
<keyword evidence="4 10" id="KW-0812">Transmembrane</keyword>
<dbReference type="SUPFAM" id="SSF53448">
    <property type="entry name" value="Nucleotide-diphospho-sugar transferases"/>
    <property type="match status" value="1"/>
</dbReference>
<feature type="region of interest" description="Disordered" evidence="9">
    <location>
        <begin position="472"/>
        <end position="495"/>
    </location>
</feature>
<proteinExistence type="predicted"/>
<feature type="region of interest" description="Disordered" evidence="9">
    <location>
        <begin position="28"/>
        <end position="50"/>
    </location>
</feature>
<gene>
    <name evidence="11" type="ORF">CDL15_Pgr000688</name>
</gene>
<sequence length="983" mass="112157">MVDPLPGSGDFGRREEVYNRRVTWAESTAGTSVTHEPSGVRECSDESDDGIEVETDDSLLNDETRQPLSRKVSIPSSKINPYRLVISLRLVVLGFFFHYRIKNPVRDAYSLWLVAVTCEIWFAMSWILDQFPKWKPVNRKTYCDRLTLRYNRKDEPSELAAVDIVVTTVDPMKEPPLVTANTILSILAVDYPVEKISCYLSDDGASMLTFESLRETSEFARNWVPFCKKYDIEPRAPEWYFSQKIDYLQNKTHTSFVKDRRAMKREYEEFKVRINALVAKARKVPDDGWFMQDGTPWPGNNTYDHPGMIQVFLGQTGGLDNEGNELPRLVYVSREKRPGFPHHNKAGAMNAVVRVSGILTNGPFLLNLNCNHYINNSKALQEAMCFLMDQNYAESACFVQFPLSFNGIDEDDQYANRNTIFFDINLRGLDGVQGPIYIGTGCIFDRRAIYGYDAPLKPKHKKPGIFSMCSGSSRKEKYRSNNQSKTKNPDIDMEQPNAEDIQQGSKWDGYVNGKLELVSQMRLEEWFGQSYVFIDSTFPQEEGISPLISTESLLKEAIQVISCGYEDNTRWGHEIGWIYGSGSENFLTGLKMHSRGWRSIYCMPKRAAFKGSAPTNLSDRLNQVLHWAQGSIQILLSQHCPIWYGLGGRLKWLQRLAYINSTVYPLTAIPLTTYCALPAVCLFTGKFIFPSISLVASITFVGLCLSILATNILEMRWSRVGIDEWWRNEQFWVIGGVSAHLFAIFQGLIKALTNIDPSFHSTSSKDRGGFSELYMFRWTSLLIPPTTLLMINLIGLIAGISSFMESGHHAWSILFCKLFFASWVIIHLYPFLRGLMSHQNRMPTIVVIWSILLALIFSLLWVNINPFTIRVTGPTVEHWLGRFLQWRLRWRRKPAFNAVPALALHPAFDVMVTAATEMSPTAQPSDDPRNNSHYRYNRQDHHKGFDGMVSVLAGVHLGGRQRRWRRLEYRGTADCCRSSESSC</sequence>
<dbReference type="GO" id="GO:0016020">
    <property type="term" value="C:membrane"/>
    <property type="evidence" value="ECO:0007669"/>
    <property type="project" value="InterPro"/>
</dbReference>
<dbReference type="PANTHER" id="PTHR13301">
    <property type="entry name" value="X-BOX TRANSCRIPTION FACTOR-RELATED"/>
    <property type="match status" value="1"/>
</dbReference>
<evidence type="ECO:0000256" key="8">
    <source>
        <dbReference type="PIRSR" id="PIRSR605150-2"/>
    </source>
</evidence>
<keyword evidence="5 10" id="KW-1133">Transmembrane helix</keyword>
<comment type="caution">
    <text evidence="11">The sequence shown here is derived from an EMBL/GenBank/DDBJ whole genome shotgun (WGS) entry which is preliminary data.</text>
</comment>
<name>A0A218W3M6_PUNGR</name>
<keyword evidence="7" id="KW-0961">Cell wall biogenesis/degradation</keyword>
<feature type="transmembrane region" description="Helical" evidence="10">
    <location>
        <begin position="774"/>
        <end position="798"/>
    </location>
</feature>
<feature type="binding site" evidence="8">
    <location>
        <position position="174"/>
    </location>
    <ligand>
        <name>UDP-alpha-D-glucose</name>
        <dbReference type="ChEBI" id="CHEBI:58885"/>
    </ligand>
</feature>
<feature type="transmembrane region" description="Helical" evidence="10">
    <location>
        <begin position="732"/>
        <end position="753"/>
    </location>
</feature>
<evidence type="ECO:0000256" key="2">
    <source>
        <dbReference type="ARBA" id="ARBA00022676"/>
    </source>
</evidence>
<comment type="subcellular location">
    <subcellularLocation>
        <location evidence="1">Endomembrane system</location>
        <topology evidence="1">Multi-pass membrane protein</topology>
    </subcellularLocation>
</comment>
<evidence type="ECO:0000256" key="9">
    <source>
        <dbReference type="SAM" id="MobiDB-lite"/>
    </source>
</evidence>
<evidence type="ECO:0000256" key="5">
    <source>
        <dbReference type="ARBA" id="ARBA00022989"/>
    </source>
</evidence>
<evidence type="ECO:0000256" key="1">
    <source>
        <dbReference type="ARBA" id="ARBA00004127"/>
    </source>
</evidence>
<organism evidence="11 12">
    <name type="scientific">Punica granatum</name>
    <name type="common">Pomegranate</name>
    <dbReference type="NCBI Taxonomy" id="22663"/>
    <lineage>
        <taxon>Eukaryota</taxon>
        <taxon>Viridiplantae</taxon>
        <taxon>Streptophyta</taxon>
        <taxon>Embryophyta</taxon>
        <taxon>Tracheophyta</taxon>
        <taxon>Spermatophyta</taxon>
        <taxon>Magnoliopsida</taxon>
        <taxon>eudicotyledons</taxon>
        <taxon>Gunneridae</taxon>
        <taxon>Pentapetalae</taxon>
        <taxon>rosids</taxon>
        <taxon>malvids</taxon>
        <taxon>Myrtales</taxon>
        <taxon>Lythraceae</taxon>
        <taxon>Punica</taxon>
    </lineage>
</organism>
<evidence type="ECO:0000256" key="4">
    <source>
        <dbReference type="ARBA" id="ARBA00022692"/>
    </source>
</evidence>
<dbReference type="GO" id="GO:0012505">
    <property type="term" value="C:endomembrane system"/>
    <property type="evidence" value="ECO:0007669"/>
    <property type="project" value="UniProtKB-SubCell"/>
</dbReference>
<keyword evidence="3" id="KW-0808">Transferase</keyword>
<dbReference type="GO" id="GO:0071555">
    <property type="term" value="P:cell wall organization"/>
    <property type="evidence" value="ECO:0007669"/>
    <property type="project" value="UniProtKB-KW"/>
</dbReference>
<evidence type="ECO:0000256" key="6">
    <source>
        <dbReference type="ARBA" id="ARBA00023136"/>
    </source>
</evidence>
<feature type="transmembrane region" description="Helical" evidence="10">
    <location>
        <begin position="844"/>
        <end position="864"/>
    </location>
</feature>
<evidence type="ECO:0000313" key="12">
    <source>
        <dbReference type="Proteomes" id="UP000197138"/>
    </source>
</evidence>
<dbReference type="Pfam" id="PF03552">
    <property type="entry name" value="Cellulose_synt"/>
    <property type="match status" value="1"/>
</dbReference>
<evidence type="ECO:0000256" key="10">
    <source>
        <dbReference type="SAM" id="Phobius"/>
    </source>
</evidence>
<evidence type="ECO:0000256" key="7">
    <source>
        <dbReference type="ARBA" id="ARBA00023316"/>
    </source>
</evidence>
<keyword evidence="6 10" id="KW-0472">Membrane</keyword>
<dbReference type="Proteomes" id="UP000197138">
    <property type="component" value="Unassembled WGS sequence"/>
</dbReference>